<keyword evidence="2" id="KW-0805">Transcription regulation</keyword>
<evidence type="ECO:0000256" key="1">
    <source>
        <dbReference type="ARBA" id="ARBA00010641"/>
    </source>
</evidence>
<keyword evidence="5" id="KW-0804">Transcription</keyword>
<organism evidence="7 8">
    <name type="scientific">Tenggerimyces flavus</name>
    <dbReference type="NCBI Taxonomy" id="1708749"/>
    <lineage>
        <taxon>Bacteria</taxon>
        <taxon>Bacillati</taxon>
        <taxon>Actinomycetota</taxon>
        <taxon>Actinomycetes</taxon>
        <taxon>Propionibacteriales</taxon>
        <taxon>Nocardioidaceae</taxon>
        <taxon>Tenggerimyces</taxon>
    </lineage>
</organism>
<dbReference type="Gene3D" id="1.10.10.10">
    <property type="entry name" value="Winged helix-like DNA-binding domain superfamily/Winged helix DNA-binding domain"/>
    <property type="match status" value="1"/>
</dbReference>
<evidence type="ECO:0000256" key="3">
    <source>
        <dbReference type="ARBA" id="ARBA00023082"/>
    </source>
</evidence>
<accession>A0ABV7Y9W4</accession>
<evidence type="ECO:0000256" key="2">
    <source>
        <dbReference type="ARBA" id="ARBA00023015"/>
    </source>
</evidence>
<evidence type="ECO:0000259" key="6">
    <source>
        <dbReference type="Pfam" id="PF04542"/>
    </source>
</evidence>
<dbReference type="InterPro" id="IPR036388">
    <property type="entry name" value="WH-like_DNA-bd_sf"/>
</dbReference>
<keyword evidence="3" id="KW-0731">Sigma factor</keyword>
<dbReference type="Proteomes" id="UP001595699">
    <property type="component" value="Unassembled WGS sequence"/>
</dbReference>
<reference evidence="8" key="1">
    <citation type="journal article" date="2019" name="Int. J. Syst. Evol. Microbiol.">
        <title>The Global Catalogue of Microorganisms (GCM) 10K type strain sequencing project: providing services to taxonomists for standard genome sequencing and annotation.</title>
        <authorList>
            <consortium name="The Broad Institute Genomics Platform"/>
            <consortium name="The Broad Institute Genome Sequencing Center for Infectious Disease"/>
            <person name="Wu L."/>
            <person name="Ma J."/>
        </authorList>
    </citation>
    <scope>NUCLEOTIDE SEQUENCE [LARGE SCALE GENOMIC DNA]</scope>
    <source>
        <strain evidence="8">CGMCC 4.7241</strain>
    </source>
</reference>
<dbReference type="PANTHER" id="PTHR43133">
    <property type="entry name" value="RNA POLYMERASE ECF-TYPE SIGMA FACTO"/>
    <property type="match status" value="1"/>
</dbReference>
<evidence type="ECO:0000313" key="8">
    <source>
        <dbReference type="Proteomes" id="UP001595699"/>
    </source>
</evidence>
<gene>
    <name evidence="7" type="ORF">ACFOUW_11430</name>
</gene>
<evidence type="ECO:0000256" key="4">
    <source>
        <dbReference type="ARBA" id="ARBA00023125"/>
    </source>
</evidence>
<comment type="caution">
    <text evidence="7">The sequence shown here is derived from an EMBL/GenBank/DDBJ whole genome shotgun (WGS) entry which is preliminary data.</text>
</comment>
<dbReference type="NCBIfam" id="TIGR02937">
    <property type="entry name" value="sigma70-ECF"/>
    <property type="match status" value="1"/>
</dbReference>
<dbReference type="SUPFAM" id="SSF88659">
    <property type="entry name" value="Sigma3 and sigma4 domains of RNA polymerase sigma factors"/>
    <property type="match status" value="1"/>
</dbReference>
<comment type="similarity">
    <text evidence="1">Belongs to the sigma-70 factor family. ECF subfamily.</text>
</comment>
<dbReference type="InterPro" id="IPR014284">
    <property type="entry name" value="RNA_pol_sigma-70_dom"/>
</dbReference>
<evidence type="ECO:0000256" key="5">
    <source>
        <dbReference type="ARBA" id="ARBA00023163"/>
    </source>
</evidence>
<evidence type="ECO:0000313" key="7">
    <source>
        <dbReference type="EMBL" id="MFC3761451.1"/>
    </source>
</evidence>
<keyword evidence="4" id="KW-0238">DNA-binding</keyword>
<dbReference type="RefSeq" id="WP_205118512.1">
    <property type="nucleotide sequence ID" value="NZ_JAFBCM010000001.1"/>
</dbReference>
<dbReference type="Pfam" id="PF04542">
    <property type="entry name" value="Sigma70_r2"/>
    <property type="match status" value="1"/>
</dbReference>
<dbReference type="InterPro" id="IPR013324">
    <property type="entry name" value="RNA_pol_sigma_r3/r4-like"/>
</dbReference>
<proteinExistence type="inferred from homology"/>
<name>A0ABV7Y9W4_9ACTN</name>
<dbReference type="InterPro" id="IPR039425">
    <property type="entry name" value="RNA_pol_sigma-70-like"/>
</dbReference>
<protein>
    <submittedName>
        <fullName evidence="7">RNA polymerase sigma factor</fullName>
    </submittedName>
</protein>
<feature type="domain" description="RNA polymerase sigma-70 region 2" evidence="6">
    <location>
        <begin position="24"/>
        <end position="91"/>
    </location>
</feature>
<dbReference type="InterPro" id="IPR007627">
    <property type="entry name" value="RNA_pol_sigma70_r2"/>
</dbReference>
<keyword evidence="8" id="KW-1185">Reference proteome</keyword>
<dbReference type="EMBL" id="JBHRZH010000008">
    <property type="protein sequence ID" value="MFC3761451.1"/>
    <property type="molecule type" value="Genomic_DNA"/>
</dbReference>
<sequence>MTESGVAELVQAVRAGDQDAFARLYRENVGAVHLAVRDNLREPDRVADAVQETFARALASLDKLRDPDRFRPWLLAIARHTAVDLRRVASRYGTDELEDDAVVTSDSDDPAELAALRDVAGMVRGLVAGLSRRDAVALNLVTLGFDVADVAAALRVKHGAAKVVLHRARRRLRAALVLQLLAGGTATCPELTSILDKSGVTAAGKHAETCPECERSARKAVYG</sequence>
<dbReference type="PANTHER" id="PTHR43133:SF8">
    <property type="entry name" value="RNA POLYMERASE SIGMA FACTOR HI_1459-RELATED"/>
    <property type="match status" value="1"/>
</dbReference>
<dbReference type="Gene3D" id="1.10.1740.10">
    <property type="match status" value="1"/>
</dbReference>
<dbReference type="SUPFAM" id="SSF88946">
    <property type="entry name" value="Sigma2 domain of RNA polymerase sigma factors"/>
    <property type="match status" value="1"/>
</dbReference>
<dbReference type="InterPro" id="IPR013325">
    <property type="entry name" value="RNA_pol_sigma_r2"/>
</dbReference>